<organism evidence="7 8">
    <name type="scientific">Leptothrix cholodnii (strain ATCC 51168 / LMG 8142 / SP-6)</name>
    <name type="common">Leptothrix discophora (strain SP-6)</name>
    <dbReference type="NCBI Taxonomy" id="395495"/>
    <lineage>
        <taxon>Bacteria</taxon>
        <taxon>Pseudomonadati</taxon>
        <taxon>Pseudomonadota</taxon>
        <taxon>Betaproteobacteria</taxon>
        <taxon>Burkholderiales</taxon>
        <taxon>Sphaerotilaceae</taxon>
        <taxon>Leptothrix</taxon>
    </lineage>
</organism>
<dbReference type="InterPro" id="IPR009056">
    <property type="entry name" value="Cyt_c-like_dom"/>
</dbReference>
<evidence type="ECO:0000256" key="4">
    <source>
        <dbReference type="SAM" id="Phobius"/>
    </source>
</evidence>
<dbReference type="GO" id="GO:0046872">
    <property type="term" value="F:metal ion binding"/>
    <property type="evidence" value="ECO:0007669"/>
    <property type="project" value="UniProtKB-KW"/>
</dbReference>
<dbReference type="PROSITE" id="PS50885">
    <property type="entry name" value="HAMP"/>
    <property type="match status" value="1"/>
</dbReference>
<keyword evidence="2 3" id="KW-0408">Iron</keyword>
<dbReference type="EMBL" id="CP001013">
    <property type="protein sequence ID" value="ACB36319.1"/>
    <property type="molecule type" value="Genomic_DNA"/>
</dbReference>
<dbReference type="eggNOG" id="COG2770">
    <property type="taxonomic scope" value="Bacteria"/>
</dbReference>
<feature type="domain" description="Cytochrome c" evidence="6">
    <location>
        <begin position="136"/>
        <end position="275"/>
    </location>
</feature>
<dbReference type="GO" id="GO:0016020">
    <property type="term" value="C:membrane"/>
    <property type="evidence" value="ECO:0007669"/>
    <property type="project" value="InterPro"/>
</dbReference>
<dbReference type="GO" id="GO:0020037">
    <property type="term" value="F:heme binding"/>
    <property type="evidence" value="ECO:0007669"/>
    <property type="project" value="InterPro"/>
</dbReference>
<feature type="transmembrane region" description="Helical" evidence="4">
    <location>
        <begin position="211"/>
        <end position="235"/>
    </location>
</feature>
<dbReference type="STRING" id="395495.Lcho_4067"/>
<dbReference type="AlphaFoldDB" id="B1XWX0"/>
<feature type="domain" description="HAMP" evidence="5">
    <location>
        <begin position="233"/>
        <end position="286"/>
    </location>
</feature>
<dbReference type="Gene3D" id="6.10.340.10">
    <property type="match status" value="1"/>
</dbReference>
<evidence type="ECO:0000313" key="8">
    <source>
        <dbReference type="Proteomes" id="UP000001693"/>
    </source>
</evidence>
<keyword evidence="4" id="KW-0472">Membrane</keyword>
<dbReference type="HOGENOM" id="CLU_060280_0_0_4"/>
<keyword evidence="8" id="KW-1185">Reference proteome</keyword>
<proteinExistence type="predicted"/>
<evidence type="ECO:0000256" key="2">
    <source>
        <dbReference type="ARBA" id="ARBA00023004"/>
    </source>
</evidence>
<dbReference type="CDD" id="cd06225">
    <property type="entry name" value="HAMP"/>
    <property type="match status" value="1"/>
</dbReference>
<dbReference type="Proteomes" id="UP000001693">
    <property type="component" value="Chromosome"/>
</dbReference>
<keyword evidence="1 3" id="KW-0479">Metal-binding</keyword>
<dbReference type="GO" id="GO:0007165">
    <property type="term" value="P:signal transduction"/>
    <property type="evidence" value="ECO:0007669"/>
    <property type="project" value="InterPro"/>
</dbReference>
<dbReference type="Pfam" id="PF11845">
    <property type="entry name" value="Tll0287-like"/>
    <property type="match status" value="1"/>
</dbReference>
<protein>
    <submittedName>
        <fullName evidence="7">Putative sensor with HAMP domain</fullName>
    </submittedName>
</protein>
<keyword evidence="3" id="KW-0349">Heme</keyword>
<dbReference type="InterPro" id="IPR021796">
    <property type="entry name" value="Tll0287-like_dom"/>
</dbReference>
<evidence type="ECO:0000256" key="1">
    <source>
        <dbReference type="ARBA" id="ARBA00022723"/>
    </source>
</evidence>
<dbReference type="RefSeq" id="WP_012349062.1">
    <property type="nucleotide sequence ID" value="NC_010524.1"/>
</dbReference>
<name>B1XWX0_LEPCP</name>
<dbReference type="Pfam" id="PF00672">
    <property type="entry name" value="HAMP"/>
    <property type="match status" value="1"/>
</dbReference>
<keyword evidence="4" id="KW-1133">Transmembrane helix</keyword>
<gene>
    <name evidence="7" type="ordered locus">Lcho_4067</name>
</gene>
<evidence type="ECO:0000259" key="5">
    <source>
        <dbReference type="PROSITE" id="PS50885"/>
    </source>
</evidence>
<dbReference type="PROSITE" id="PS51007">
    <property type="entry name" value="CYTC"/>
    <property type="match status" value="1"/>
</dbReference>
<reference evidence="7 8" key="1">
    <citation type="submission" date="2008-03" db="EMBL/GenBank/DDBJ databases">
        <title>Complete sequence of Leptothrix cholodnii SP-6.</title>
        <authorList>
            <consortium name="US DOE Joint Genome Institute"/>
            <person name="Copeland A."/>
            <person name="Lucas S."/>
            <person name="Lapidus A."/>
            <person name="Glavina del Rio T."/>
            <person name="Dalin E."/>
            <person name="Tice H."/>
            <person name="Bruce D."/>
            <person name="Goodwin L."/>
            <person name="Pitluck S."/>
            <person name="Chertkov O."/>
            <person name="Brettin T."/>
            <person name="Detter J.C."/>
            <person name="Han C."/>
            <person name="Kuske C.R."/>
            <person name="Schmutz J."/>
            <person name="Larimer F."/>
            <person name="Land M."/>
            <person name="Hauser L."/>
            <person name="Kyrpides N."/>
            <person name="Lykidis A."/>
            <person name="Emerson D."/>
            <person name="Richardson P."/>
        </authorList>
    </citation>
    <scope>NUCLEOTIDE SEQUENCE [LARGE SCALE GENOMIC DNA]</scope>
    <source>
        <strain evidence="8">ATCC 51168 / LMG 8142 / SP-6</strain>
    </source>
</reference>
<evidence type="ECO:0000313" key="7">
    <source>
        <dbReference type="EMBL" id="ACB36319.1"/>
    </source>
</evidence>
<dbReference type="GO" id="GO:0009055">
    <property type="term" value="F:electron transfer activity"/>
    <property type="evidence" value="ECO:0007669"/>
    <property type="project" value="InterPro"/>
</dbReference>
<accession>B1XWX0</accession>
<dbReference type="SMART" id="SM00304">
    <property type="entry name" value="HAMP"/>
    <property type="match status" value="1"/>
</dbReference>
<evidence type="ECO:0000259" key="6">
    <source>
        <dbReference type="PROSITE" id="PS51007"/>
    </source>
</evidence>
<evidence type="ECO:0000256" key="3">
    <source>
        <dbReference type="PROSITE-ProRule" id="PRU00433"/>
    </source>
</evidence>
<dbReference type="OrthoDB" id="114218at2"/>
<dbReference type="SUPFAM" id="SSF158472">
    <property type="entry name" value="HAMP domain-like"/>
    <property type="match status" value="1"/>
</dbReference>
<dbReference type="InterPro" id="IPR003660">
    <property type="entry name" value="HAMP_dom"/>
</dbReference>
<keyword evidence="4" id="KW-0812">Transmembrane</keyword>
<sequence length="290" mass="32367" precursor="true">MKLLWKFNLIFVLVFAAGLGVSAYVLRNLLQQQAQDEVIDRARLLMEKAIAVRSYTSTHIRPLLDTQMKYSFLPESVPAFAATEVIAALHKTYPDYSYKEATLNPTNPRDRAVDWEVDVVNQFRNRAELKEYIGQRQPDTGRALYIARPIRITDAACLRCHSTVDAAPRPMIERYGPANGFGWNFNEVVGAQIVSVPMALPLQRADEAFKVYLAAVAGVFVVVGLVLNGMLWLLVVRPITRLAALANQVSLGDMNAPEFAQKGRDEVAELAASFARMRRSMVEALKLLDA</sequence>
<dbReference type="KEGG" id="lch:Lcho_4067"/>